<proteinExistence type="predicted"/>
<dbReference type="EMBL" id="JACHDR010000001">
    <property type="protein sequence ID" value="MBB5511850.1"/>
    <property type="molecule type" value="Genomic_DNA"/>
</dbReference>
<gene>
    <name evidence="1" type="ORF">HD598_000537</name>
</gene>
<accession>A0A7W8WZ16</accession>
<evidence type="ECO:0000313" key="1">
    <source>
        <dbReference type="EMBL" id="MBB5511850.1"/>
    </source>
</evidence>
<protein>
    <recommendedName>
        <fullName evidence="3">Sce7726 family protein</fullName>
    </recommendedName>
</protein>
<dbReference type="NCBIfam" id="NF033832">
    <property type="entry name" value="sce7726_fam"/>
    <property type="match status" value="1"/>
</dbReference>
<organism evidence="1 2">
    <name type="scientific">Neomicrococcus aestuarii</name>
    <dbReference type="NCBI Taxonomy" id="556325"/>
    <lineage>
        <taxon>Bacteria</taxon>
        <taxon>Bacillati</taxon>
        <taxon>Actinomycetota</taxon>
        <taxon>Actinomycetes</taxon>
        <taxon>Micrococcales</taxon>
        <taxon>Micrococcaceae</taxon>
        <taxon>Neomicrococcus</taxon>
    </lineage>
</organism>
<dbReference type="InterPro" id="IPR047729">
    <property type="entry name" value="Sce7726-like"/>
</dbReference>
<name>A0A7W8WZ16_9MICC</name>
<dbReference type="AlphaFoldDB" id="A0A7W8WZ16"/>
<reference evidence="1 2" key="1">
    <citation type="submission" date="2020-08" db="EMBL/GenBank/DDBJ databases">
        <title>Sequencing the genomes of 1000 actinobacteria strains.</title>
        <authorList>
            <person name="Klenk H.-P."/>
        </authorList>
    </citation>
    <scope>NUCLEOTIDE SEQUENCE [LARGE SCALE GENOMIC DNA]</scope>
    <source>
        <strain evidence="1 2">DSM 105783</strain>
    </source>
</reference>
<dbReference type="Proteomes" id="UP000580797">
    <property type="component" value="Unassembled WGS sequence"/>
</dbReference>
<sequence>MRTSTKQELATLSRMFSPAVMRELGKSGTSPLLARLLRETSLPESLPLDATLADAFELAFATLSRMGNRDDYVYRTAVTQKIVLGRHSLRTATVLNEVRAGRSKADVVVLNGTSTAYEIKSERDSFRRLPQQLADYCSVFASVNVVTSPNQVEAVLQLAPEDVGVLTLSSRYRLQTVRKAVDRPERTSPVSLLETLRIDEAAQVLSLLDISYPDVPNTLRWGMLREIFAGLEATSVHSSVVRVLKSTRSCAGLEPVVKRLPVHLAVAVLSTDPSPAATRNLSTATWQPLASVLAWS</sequence>
<comment type="caution">
    <text evidence="1">The sequence shown here is derived from an EMBL/GenBank/DDBJ whole genome shotgun (WGS) entry which is preliminary data.</text>
</comment>
<evidence type="ECO:0008006" key="3">
    <source>
        <dbReference type="Google" id="ProtNLM"/>
    </source>
</evidence>
<evidence type="ECO:0000313" key="2">
    <source>
        <dbReference type="Proteomes" id="UP000580797"/>
    </source>
</evidence>